<keyword evidence="2" id="KW-0964">Secreted</keyword>
<gene>
    <name evidence="3" type="ORF">PLOB_00032012</name>
</gene>
<feature type="non-terminal residue" evidence="3">
    <location>
        <position position="1"/>
    </location>
</feature>
<evidence type="ECO:0000313" key="3">
    <source>
        <dbReference type="EMBL" id="CAH3125795.1"/>
    </source>
</evidence>
<name>A0ABN8P1N8_9CNID</name>
<dbReference type="PANTHER" id="PTHR38340">
    <property type="entry name" value="S-LAYER PROTEIN"/>
    <property type="match status" value="1"/>
</dbReference>
<dbReference type="PRINTS" id="PR00313">
    <property type="entry name" value="CABNDNGRPT"/>
</dbReference>
<evidence type="ECO:0000256" key="2">
    <source>
        <dbReference type="ARBA" id="ARBA00022525"/>
    </source>
</evidence>
<evidence type="ECO:0000313" key="4">
    <source>
        <dbReference type="Proteomes" id="UP001159405"/>
    </source>
</evidence>
<dbReference type="InterPro" id="IPR050557">
    <property type="entry name" value="RTX_toxin/Mannuronan_C5-epim"/>
</dbReference>
<dbReference type="InterPro" id="IPR018511">
    <property type="entry name" value="Hemolysin-typ_Ca-bd_CS"/>
</dbReference>
<dbReference type="PANTHER" id="PTHR38340:SF1">
    <property type="entry name" value="S-LAYER PROTEIN"/>
    <property type="match status" value="1"/>
</dbReference>
<dbReference type="SUPFAM" id="SSF51120">
    <property type="entry name" value="beta-Roll"/>
    <property type="match status" value="2"/>
</dbReference>
<proteinExistence type="predicted"/>
<dbReference type="InterPro" id="IPR011049">
    <property type="entry name" value="Serralysin-like_metalloprot_C"/>
</dbReference>
<dbReference type="Gene3D" id="2.150.10.10">
    <property type="entry name" value="Serralysin-like metalloprotease, C-terminal"/>
    <property type="match status" value="2"/>
</dbReference>
<organism evidence="3 4">
    <name type="scientific">Porites lobata</name>
    <dbReference type="NCBI Taxonomy" id="104759"/>
    <lineage>
        <taxon>Eukaryota</taxon>
        <taxon>Metazoa</taxon>
        <taxon>Cnidaria</taxon>
        <taxon>Anthozoa</taxon>
        <taxon>Hexacorallia</taxon>
        <taxon>Scleractinia</taxon>
        <taxon>Fungiina</taxon>
        <taxon>Poritidae</taxon>
        <taxon>Porites</taxon>
    </lineage>
</organism>
<keyword evidence="4" id="KW-1185">Reference proteome</keyword>
<dbReference type="EMBL" id="CALNXK010000041">
    <property type="protein sequence ID" value="CAH3125795.1"/>
    <property type="molecule type" value="Genomic_DNA"/>
</dbReference>
<dbReference type="InterPro" id="IPR001343">
    <property type="entry name" value="Hemolysn_Ca-bd"/>
</dbReference>
<dbReference type="PROSITE" id="PS00330">
    <property type="entry name" value="HEMOLYSIN_CALCIUM"/>
    <property type="match status" value="3"/>
</dbReference>
<protein>
    <submittedName>
        <fullName evidence="3">Uncharacterized protein</fullName>
    </submittedName>
</protein>
<comment type="subcellular location">
    <subcellularLocation>
        <location evidence="1">Secreted</location>
    </subcellularLocation>
</comment>
<dbReference type="Pfam" id="PF00353">
    <property type="entry name" value="HemolysinCabind"/>
    <property type="match status" value="2"/>
</dbReference>
<dbReference type="Proteomes" id="UP001159405">
    <property type="component" value="Unassembled WGS sequence"/>
</dbReference>
<comment type="caution">
    <text evidence="3">The sequence shown here is derived from an EMBL/GenBank/DDBJ whole genome shotgun (WGS) entry which is preliminary data.</text>
</comment>
<evidence type="ECO:0000256" key="1">
    <source>
        <dbReference type="ARBA" id="ARBA00004613"/>
    </source>
</evidence>
<sequence length="1682" mass="186507">IEAAKNSSTTHDGEDDNDLFTKSLQAKWFNSLANTLCNDISTSWKNERGAFDPKVLVQKMIDVLKEESAAENMQVNDIFYQSLEELKTDPDFSKIMTEFDDAVNGKRNMMTVGTDLPELQKEKSDPIKDVGLKKNPEVITGEETEKENDLIRYSNYISGAGSTFGGFMAGLPQDVKDLTQGIMKGVSYKYDALAYKLKKGITVDVLRDENFETMVKSNIEPEVELRVKRTGVNNLEEMVMSDSFDKIKVLQGVGDEQRLAQQNFNTQKILGKQKERILSRKVAGKILRKVGNGVETSSTAFSLAQGGVDAAAGSDMIQKARDLRAEGSISEGEYNEMMRNGRLRIAQGSFGLANGMQNVVKFVGKRVEKNVLKKAGNAGVKLLKQTKRFGSFIGGAISVGTGITSMAKNAIAASDAAKQGIVGKAAMYAVMAAVDGVTAILDGVSVVLDFVFPPLSPIVDLVSTILQVVNTVLGFFADLIDFRTTAQRVHDEFTAYINSEAFKTYVQNMADGYKSRGFDIFKYYVDADVAGIEADKETLQAERKTITKCLTDKAKEDFNNKQLRVALLDATSFGKTLKGRANDDEIVAGFGPDRIYGEEGDDILFGRGGSDTIYGGPGNDYLNGGTGRDTLLGGEGDDFLVCEPGVDRRCEGEGGDDTLALSGKSLRFKEALWNKDYITMGPEWEAISRGNPRKSPVKGIYLDIGYTSGTGSSAKKGRTGINLGSCFPGWPDGFIQFIHKPAFLSSSSLESSLVSLFNRKNPESLSTADELKSKMLWFLAEKNGVKYLCDGISLYAVSASSTRVARRVINGIPTSSAVYSNGRLKYSRNKQLEALLVFAFRRSFVFDKFEKISAARPDRVDILSHYIPTTVIGSDEHNAIDLSYGLGDVVYTGEGDNVISIGGTINCYHYTEETIREGACYGGFYNWAKYIVGGSGENTLVIQYMTPLSELPLPDTDYGRWQLRNIDSPLDTGSFSKYSHVVYLKNMQTVEIRAPEPQTYFQDIRINAEHYDGARRYILNHSYFFTGPLSTEKDVTVLPRRLINGYNSYTIRFGKDTKNTISFKYYEDERNQIDSISIYQRLGYEYDEGSILFTPRRFLRLVNAMNVVSFPSCKTITGNDKENLLIAVGGVTAIDAKDGDDTLVSTRGRHELTGGPGTDTYVLHGPDVVDYLTISVVKGADGSTIRCKTTIYGKWMEAQRLEIDVLKHDHNDVLLNTVEIIPAEGDEGKSLGTISKNAANRKIIFKPGSDFNYLKRNQAKVVRIKYTTTGSMATIKEGDYGNQLRFESVTSLDHLAASIEDHKLVFKDKSNPPRTVLIDHEWGNKLQTGVSTNLFDLILDFAQRFPLILFRKNDQEFNRATSKDTIEFLYKHLKHLEISLKQEYDTILDSTSLPSNFGAEIDVGNGQNIVLAKTRGKTYKLGRKSSGSLIVANKFTDGTGKATITGGDDRRSSYQISRNLNTVVIGVGSGGVVDIRLGSHDVIITNALPSEVQIYSVKKHNEDYYCLKDSRGRDLINGWYYGNCKKLIFKKSQDTQIIFDCSKYVAGKLSPYQADYPIIVSYGADQKLKLNLPFKKNDASIDFHYPYGSRGPKLLWVYFKEPRPPSFVSGRQPYLLIPSDKTSPKVLDTRMLVNAIRFQFKGGIQFSDNKLVKDAAICPFVIEKLKSSPPRGYQLENLDFKC</sequence>
<reference evidence="3 4" key="1">
    <citation type="submission" date="2022-05" db="EMBL/GenBank/DDBJ databases">
        <authorList>
            <consortium name="Genoscope - CEA"/>
            <person name="William W."/>
        </authorList>
    </citation>
    <scope>NUCLEOTIDE SEQUENCE [LARGE SCALE GENOMIC DNA]</scope>
</reference>
<accession>A0ABN8P1N8</accession>